<evidence type="ECO:0000259" key="4">
    <source>
        <dbReference type="PROSITE" id="PS50041"/>
    </source>
</evidence>
<keyword evidence="6" id="KW-1185">Reference proteome</keyword>
<feature type="coiled-coil region" evidence="2">
    <location>
        <begin position="91"/>
        <end position="118"/>
    </location>
</feature>
<accession>A0A669EUB2</accession>
<evidence type="ECO:0000256" key="1">
    <source>
        <dbReference type="ARBA" id="ARBA00004401"/>
    </source>
</evidence>
<dbReference type="PANTHER" id="PTHR45710">
    <property type="entry name" value="C-TYPE LECTIN DOMAIN-CONTAINING PROTEIN 180"/>
    <property type="match status" value="1"/>
</dbReference>
<feature type="chain" id="PRO_5025567024" description="C-type lectin domain-containing protein" evidence="3">
    <location>
        <begin position="20"/>
        <end position="291"/>
    </location>
</feature>
<evidence type="ECO:0000256" key="3">
    <source>
        <dbReference type="SAM" id="SignalP"/>
    </source>
</evidence>
<reference evidence="5" key="2">
    <citation type="submission" date="2025-08" db="UniProtKB">
        <authorList>
            <consortium name="Ensembl"/>
        </authorList>
    </citation>
    <scope>IDENTIFICATION</scope>
</reference>
<dbReference type="InterPro" id="IPR050828">
    <property type="entry name" value="C-type_lectin/matrix_domain"/>
</dbReference>
<feature type="signal peptide" evidence="3">
    <location>
        <begin position="1"/>
        <end position="19"/>
    </location>
</feature>
<dbReference type="SUPFAM" id="SSF56436">
    <property type="entry name" value="C-type lectin-like"/>
    <property type="match status" value="1"/>
</dbReference>
<name>A0A669EUB2_ORENI</name>
<proteinExistence type="predicted"/>
<dbReference type="InterPro" id="IPR016186">
    <property type="entry name" value="C-type_lectin-like/link_sf"/>
</dbReference>
<evidence type="ECO:0000313" key="5">
    <source>
        <dbReference type="Ensembl" id="ENSONIP00000074940.1"/>
    </source>
</evidence>
<reference evidence="6" key="1">
    <citation type="submission" date="2012-01" db="EMBL/GenBank/DDBJ databases">
        <title>The Genome Sequence of Oreochromis niloticus (Nile Tilapia).</title>
        <authorList>
            <consortium name="Broad Institute Genome Assembly Team"/>
            <consortium name="Broad Institute Sequencing Platform"/>
            <person name="Di Palma F."/>
            <person name="Johnson J."/>
            <person name="Lander E.S."/>
            <person name="Lindblad-Toh K."/>
        </authorList>
    </citation>
    <scope>NUCLEOTIDE SEQUENCE [LARGE SCALE GENOMIC DNA]</scope>
</reference>
<dbReference type="PANTHER" id="PTHR45710:SF26">
    <property type="entry name" value="RH26557P"/>
    <property type="match status" value="1"/>
</dbReference>
<comment type="subcellular location">
    <subcellularLocation>
        <location evidence="1">Cell membrane</location>
        <topology evidence="1">Single-pass type II membrane protein</topology>
    </subcellularLocation>
</comment>
<keyword evidence="3" id="KW-0732">Signal</keyword>
<dbReference type="Gene3D" id="3.10.100.10">
    <property type="entry name" value="Mannose-Binding Protein A, subunit A"/>
    <property type="match status" value="1"/>
</dbReference>
<dbReference type="Pfam" id="PF00059">
    <property type="entry name" value="Lectin_C"/>
    <property type="match status" value="1"/>
</dbReference>
<keyword evidence="2" id="KW-0175">Coiled coil</keyword>
<dbReference type="Proteomes" id="UP000005207">
    <property type="component" value="Linkage group LG11"/>
</dbReference>
<dbReference type="GO" id="GO:0005886">
    <property type="term" value="C:plasma membrane"/>
    <property type="evidence" value="ECO:0007669"/>
    <property type="project" value="UniProtKB-SubCell"/>
</dbReference>
<dbReference type="SMART" id="SM00034">
    <property type="entry name" value="CLECT"/>
    <property type="match status" value="1"/>
</dbReference>
<evidence type="ECO:0000313" key="6">
    <source>
        <dbReference type="Proteomes" id="UP000005207"/>
    </source>
</evidence>
<dbReference type="GeneTree" id="ENSGT00940000175694"/>
<feature type="domain" description="C-type lectin" evidence="4">
    <location>
        <begin position="134"/>
        <end position="288"/>
    </location>
</feature>
<dbReference type="InterPro" id="IPR016187">
    <property type="entry name" value="CTDL_fold"/>
</dbReference>
<sequence length="291" mass="33367">MILSSFITVLFFGTQVTRSSTEIEILAMAEQRFTNGSVNLKAKKRSQSEGYPLSLSVRMQEENLYEEMNVKNRGTKQTTDTNVTTLLIHKNEDLMRSQLNLTAEIQNLTEQIKLMKKELSLCPEKACQEGWLPFESSCYAINDAKPHEQKTWEEARKNCKGKISDLAVVINAAEKVMRLWLISTNLIHKNIFSFDLIYFVSQCFLSISNNFIFLQKYISEKSWGSSGNKGYWIGLRVEGGKWKWVDGSYLTDNSWIQQPPSDGLCVISVENQGFKSVSCDKKNQWICKKRP</sequence>
<organism evidence="5 6">
    <name type="scientific">Oreochromis niloticus</name>
    <name type="common">Nile tilapia</name>
    <name type="synonym">Tilapia nilotica</name>
    <dbReference type="NCBI Taxonomy" id="8128"/>
    <lineage>
        <taxon>Eukaryota</taxon>
        <taxon>Metazoa</taxon>
        <taxon>Chordata</taxon>
        <taxon>Craniata</taxon>
        <taxon>Vertebrata</taxon>
        <taxon>Euteleostomi</taxon>
        <taxon>Actinopterygii</taxon>
        <taxon>Neopterygii</taxon>
        <taxon>Teleostei</taxon>
        <taxon>Neoteleostei</taxon>
        <taxon>Acanthomorphata</taxon>
        <taxon>Ovalentaria</taxon>
        <taxon>Cichlomorphae</taxon>
        <taxon>Cichliformes</taxon>
        <taxon>Cichlidae</taxon>
        <taxon>African cichlids</taxon>
        <taxon>Pseudocrenilabrinae</taxon>
        <taxon>Oreochromini</taxon>
        <taxon>Oreochromis</taxon>
    </lineage>
</organism>
<evidence type="ECO:0000256" key="2">
    <source>
        <dbReference type="SAM" id="Coils"/>
    </source>
</evidence>
<gene>
    <name evidence="5" type="primary">LOC100694662</name>
</gene>
<dbReference type="AlphaFoldDB" id="A0A669EUB2"/>
<dbReference type="OMA" id="NDAKPHE"/>
<dbReference type="InParanoid" id="A0A669EUB2"/>
<dbReference type="PROSITE" id="PS50041">
    <property type="entry name" value="C_TYPE_LECTIN_2"/>
    <property type="match status" value="1"/>
</dbReference>
<dbReference type="InterPro" id="IPR001304">
    <property type="entry name" value="C-type_lectin-like"/>
</dbReference>
<protein>
    <recommendedName>
        <fullName evidence="4">C-type lectin domain-containing protein</fullName>
    </recommendedName>
</protein>
<reference evidence="5" key="3">
    <citation type="submission" date="2025-09" db="UniProtKB">
        <authorList>
            <consortium name="Ensembl"/>
        </authorList>
    </citation>
    <scope>IDENTIFICATION</scope>
</reference>
<dbReference type="Ensembl" id="ENSONIT00000057682.1">
    <property type="protein sequence ID" value="ENSONIP00000074940.1"/>
    <property type="gene ID" value="ENSONIG00000040598.1"/>
</dbReference>